<protein>
    <submittedName>
        <fullName evidence="2">VOC family protein</fullName>
    </submittedName>
</protein>
<gene>
    <name evidence="2" type="ORF">LZZ85_01060</name>
</gene>
<dbReference type="EMBL" id="JAKLTR010000001">
    <property type="protein sequence ID" value="MCG2612839.1"/>
    <property type="molecule type" value="Genomic_DNA"/>
</dbReference>
<evidence type="ECO:0000313" key="2">
    <source>
        <dbReference type="EMBL" id="MCG2612839.1"/>
    </source>
</evidence>
<sequence>MHTKMIWANLMVDDLERTRKFYTALGFKQNGEYSGGDLLSFEVGQNNFVINFCARKRFEENISDKAADLDKGQEILFSLSAANKEEVEQWAQAAKDIGATIFLEPHVYQSGYQCGFADPDGHKYNVLYWPGM</sequence>
<dbReference type="Gene3D" id="3.10.180.10">
    <property type="entry name" value="2,3-Dihydroxybiphenyl 1,2-Dioxygenase, domain 1"/>
    <property type="match status" value="1"/>
</dbReference>
<dbReference type="PANTHER" id="PTHR36503:SF2">
    <property type="entry name" value="BLR2408 PROTEIN"/>
    <property type="match status" value="1"/>
</dbReference>
<dbReference type="InterPro" id="IPR029068">
    <property type="entry name" value="Glyas_Bleomycin-R_OHBP_Dase"/>
</dbReference>
<reference evidence="2" key="1">
    <citation type="submission" date="2022-01" db="EMBL/GenBank/DDBJ databases">
        <authorList>
            <person name="Jo J.-H."/>
            <person name="Im W.-T."/>
        </authorList>
    </citation>
    <scope>NUCLEOTIDE SEQUENCE</scope>
    <source>
        <strain evidence="2">NA20</strain>
    </source>
</reference>
<dbReference type="InterPro" id="IPR037523">
    <property type="entry name" value="VOC_core"/>
</dbReference>
<dbReference type="Pfam" id="PF00903">
    <property type="entry name" value="Glyoxalase"/>
    <property type="match status" value="1"/>
</dbReference>
<comment type="caution">
    <text evidence="2">The sequence shown here is derived from an EMBL/GenBank/DDBJ whole genome shotgun (WGS) entry which is preliminary data.</text>
</comment>
<dbReference type="InterPro" id="IPR004360">
    <property type="entry name" value="Glyas_Fos-R_dOase_dom"/>
</dbReference>
<keyword evidence="3" id="KW-1185">Reference proteome</keyword>
<proteinExistence type="predicted"/>
<dbReference type="PANTHER" id="PTHR36503">
    <property type="entry name" value="BLR2520 PROTEIN"/>
    <property type="match status" value="1"/>
</dbReference>
<evidence type="ECO:0000259" key="1">
    <source>
        <dbReference type="PROSITE" id="PS51819"/>
    </source>
</evidence>
<dbReference type="RefSeq" id="WP_237868067.1">
    <property type="nucleotide sequence ID" value="NZ_JAKLTR010000001.1"/>
</dbReference>
<dbReference type="Proteomes" id="UP001165367">
    <property type="component" value="Unassembled WGS sequence"/>
</dbReference>
<accession>A0ABS9KKI1</accession>
<evidence type="ECO:0000313" key="3">
    <source>
        <dbReference type="Proteomes" id="UP001165367"/>
    </source>
</evidence>
<feature type="domain" description="VOC" evidence="1">
    <location>
        <begin position="4"/>
        <end position="129"/>
    </location>
</feature>
<name>A0ABS9KKI1_9BACT</name>
<dbReference type="PROSITE" id="PS51819">
    <property type="entry name" value="VOC"/>
    <property type="match status" value="1"/>
</dbReference>
<dbReference type="SUPFAM" id="SSF54593">
    <property type="entry name" value="Glyoxalase/Bleomycin resistance protein/Dihydroxybiphenyl dioxygenase"/>
    <property type="match status" value="1"/>
</dbReference>
<organism evidence="2 3">
    <name type="scientific">Terrimonas ginsenosidimutans</name>
    <dbReference type="NCBI Taxonomy" id="2908004"/>
    <lineage>
        <taxon>Bacteria</taxon>
        <taxon>Pseudomonadati</taxon>
        <taxon>Bacteroidota</taxon>
        <taxon>Chitinophagia</taxon>
        <taxon>Chitinophagales</taxon>
        <taxon>Chitinophagaceae</taxon>
        <taxon>Terrimonas</taxon>
    </lineage>
</organism>